<gene>
    <name evidence="3" type="ORF">Pan14r_14030</name>
</gene>
<evidence type="ECO:0000313" key="3">
    <source>
        <dbReference type="EMBL" id="TWT69119.1"/>
    </source>
</evidence>
<dbReference type="Gene3D" id="3.20.20.150">
    <property type="entry name" value="Divalent-metal-dependent TIM barrel enzymes"/>
    <property type="match status" value="1"/>
</dbReference>
<comment type="caution">
    <text evidence="3">The sequence shown here is derived from an EMBL/GenBank/DDBJ whole genome shotgun (WGS) entry which is preliminary data.</text>
</comment>
<dbReference type="Proteomes" id="UP000317238">
    <property type="component" value="Unassembled WGS sequence"/>
</dbReference>
<dbReference type="PANTHER" id="PTHR43489">
    <property type="entry name" value="ISOMERASE"/>
    <property type="match status" value="1"/>
</dbReference>
<organism evidence="3 4">
    <name type="scientific">Crateriforma conspicua</name>
    <dbReference type="NCBI Taxonomy" id="2527996"/>
    <lineage>
        <taxon>Bacteria</taxon>
        <taxon>Pseudomonadati</taxon>
        <taxon>Planctomycetota</taxon>
        <taxon>Planctomycetia</taxon>
        <taxon>Planctomycetales</taxon>
        <taxon>Planctomycetaceae</taxon>
        <taxon>Crateriforma</taxon>
    </lineage>
</organism>
<proteinExistence type="predicted"/>
<dbReference type="SUPFAM" id="SSF51658">
    <property type="entry name" value="Xylose isomerase-like"/>
    <property type="match status" value="1"/>
</dbReference>
<dbReference type="InterPro" id="IPR013022">
    <property type="entry name" value="Xyl_isomerase-like_TIM-brl"/>
</dbReference>
<evidence type="ECO:0000256" key="1">
    <source>
        <dbReference type="ARBA" id="ARBA00023235"/>
    </source>
</evidence>
<accession>A0A5C5Y2U4</accession>
<dbReference type="AlphaFoldDB" id="A0A5C5Y2U4"/>
<keyword evidence="4" id="KW-1185">Reference proteome</keyword>
<evidence type="ECO:0000313" key="4">
    <source>
        <dbReference type="Proteomes" id="UP000317238"/>
    </source>
</evidence>
<name>A0A5C5Y2U4_9PLAN</name>
<dbReference type="PANTHER" id="PTHR43489:SF7">
    <property type="entry name" value="3-DEHYDRO-D-GULOSIDE 4-EPIMERASE-RELATED"/>
    <property type="match status" value="1"/>
</dbReference>
<sequence length="330" mass="36084">MASAFATWNFPRETDHMKRRHFLQHSLAAGTAVYGAVQSLGASAQDAANDSKHRSTTPTTDAWLWTTLKIGMVREGETLAEKFQVAKDAGFLGVELMTTNINAEEAIAAAEQTGLIIDGTVGGYHWRTRHTDPDPDVRAEALSLLRDGIRKTAAVGADTMLLVPGRGTDGAPDVVMDRAVAAVEAALPEAERSGVKILIENVWNQFLYEHDGPDDQTADAMAAFVDRFDSPLVGMQFDIGNHWKYGQPGDWIRTLGHRVMKLDIKGFSRSDDKFTAITEGDLPWDDVRAALREIGYSGWLAAEVGGGDLQHLKTVRQQMETALHCNEPKA</sequence>
<feature type="domain" description="Xylose isomerase-like TIM barrel" evidence="2">
    <location>
        <begin position="83"/>
        <end position="310"/>
    </location>
</feature>
<dbReference type="InterPro" id="IPR036237">
    <property type="entry name" value="Xyl_isomerase-like_sf"/>
</dbReference>
<dbReference type="GO" id="GO:0016853">
    <property type="term" value="F:isomerase activity"/>
    <property type="evidence" value="ECO:0007669"/>
    <property type="project" value="UniProtKB-KW"/>
</dbReference>
<evidence type="ECO:0000259" key="2">
    <source>
        <dbReference type="Pfam" id="PF01261"/>
    </source>
</evidence>
<dbReference type="EMBL" id="SJPL01000001">
    <property type="protein sequence ID" value="TWT69119.1"/>
    <property type="molecule type" value="Genomic_DNA"/>
</dbReference>
<dbReference type="Pfam" id="PF01261">
    <property type="entry name" value="AP_endonuc_2"/>
    <property type="match status" value="1"/>
</dbReference>
<reference evidence="3 4" key="1">
    <citation type="submission" date="2019-02" db="EMBL/GenBank/DDBJ databases">
        <title>Deep-cultivation of Planctomycetes and their phenomic and genomic characterization uncovers novel biology.</title>
        <authorList>
            <person name="Wiegand S."/>
            <person name="Jogler M."/>
            <person name="Boedeker C."/>
            <person name="Pinto D."/>
            <person name="Vollmers J."/>
            <person name="Rivas-Marin E."/>
            <person name="Kohn T."/>
            <person name="Peeters S.H."/>
            <person name="Heuer A."/>
            <person name="Rast P."/>
            <person name="Oberbeckmann S."/>
            <person name="Bunk B."/>
            <person name="Jeske O."/>
            <person name="Meyerdierks A."/>
            <person name="Storesund J.E."/>
            <person name="Kallscheuer N."/>
            <person name="Luecker S."/>
            <person name="Lage O.M."/>
            <person name="Pohl T."/>
            <person name="Merkel B.J."/>
            <person name="Hornburger P."/>
            <person name="Mueller R.-W."/>
            <person name="Bruemmer F."/>
            <person name="Labrenz M."/>
            <person name="Spormann A.M."/>
            <person name="Op Den Camp H."/>
            <person name="Overmann J."/>
            <person name="Amann R."/>
            <person name="Jetten M.S.M."/>
            <person name="Mascher T."/>
            <person name="Medema M.H."/>
            <person name="Devos D.P."/>
            <person name="Kaster A.-K."/>
            <person name="Ovreas L."/>
            <person name="Rohde M."/>
            <person name="Galperin M.Y."/>
            <person name="Jogler C."/>
        </authorList>
    </citation>
    <scope>NUCLEOTIDE SEQUENCE [LARGE SCALE GENOMIC DNA]</scope>
    <source>
        <strain evidence="3 4">Pan14r</strain>
    </source>
</reference>
<keyword evidence="1 3" id="KW-0413">Isomerase</keyword>
<dbReference type="InterPro" id="IPR050417">
    <property type="entry name" value="Sugar_Epim/Isomerase"/>
</dbReference>
<protein>
    <submittedName>
        <fullName evidence="3">Xylose isomerase-like TIM barrel</fullName>
    </submittedName>
</protein>